<dbReference type="Proteomes" id="UP001234989">
    <property type="component" value="Chromosome 4"/>
</dbReference>
<evidence type="ECO:0000313" key="9">
    <source>
        <dbReference type="Proteomes" id="UP001234989"/>
    </source>
</evidence>
<organism evidence="8 9">
    <name type="scientific">Solanum verrucosum</name>
    <dbReference type="NCBI Taxonomy" id="315347"/>
    <lineage>
        <taxon>Eukaryota</taxon>
        <taxon>Viridiplantae</taxon>
        <taxon>Streptophyta</taxon>
        <taxon>Embryophyta</taxon>
        <taxon>Tracheophyta</taxon>
        <taxon>Spermatophyta</taxon>
        <taxon>Magnoliopsida</taxon>
        <taxon>eudicotyledons</taxon>
        <taxon>Gunneridae</taxon>
        <taxon>Pentapetalae</taxon>
        <taxon>asterids</taxon>
        <taxon>lamiids</taxon>
        <taxon>Solanales</taxon>
        <taxon>Solanaceae</taxon>
        <taxon>Solanoideae</taxon>
        <taxon>Solaneae</taxon>
        <taxon>Solanum</taxon>
    </lineage>
</organism>
<name>A0AAF0QMZ0_SOLVR</name>
<sequence>MSGLSNSIYYYRNGVMLYVAPRWWHLQQLKICIFTFLNLGCYKNYPPHDLELAVVVFALKIWRHYLYGVHVEVFTNHKCLQYVFTKKELNLHQVRWLDFLKDYDMNVLYHSGKANVVVDALRRHYYKKVL</sequence>
<keyword evidence="3" id="KW-0540">Nuclease</keyword>
<evidence type="ECO:0000256" key="4">
    <source>
        <dbReference type="ARBA" id="ARBA00022759"/>
    </source>
</evidence>
<evidence type="ECO:0000313" key="8">
    <source>
        <dbReference type="EMBL" id="WMV25400.1"/>
    </source>
</evidence>
<dbReference type="PANTHER" id="PTHR34072:SF52">
    <property type="entry name" value="RIBONUCLEASE H"/>
    <property type="match status" value="1"/>
</dbReference>
<keyword evidence="9" id="KW-1185">Reference proteome</keyword>
<dbReference type="InterPro" id="IPR041373">
    <property type="entry name" value="RT_RNaseH"/>
</dbReference>
<feature type="domain" description="Reverse transcriptase RNase H-like" evidence="7">
    <location>
        <begin position="43"/>
        <end position="103"/>
    </location>
</feature>
<evidence type="ECO:0000256" key="5">
    <source>
        <dbReference type="ARBA" id="ARBA00022801"/>
    </source>
</evidence>
<dbReference type="GO" id="GO:0016787">
    <property type="term" value="F:hydrolase activity"/>
    <property type="evidence" value="ECO:0007669"/>
    <property type="project" value="UniProtKB-KW"/>
</dbReference>
<dbReference type="GO" id="GO:0003964">
    <property type="term" value="F:RNA-directed DNA polymerase activity"/>
    <property type="evidence" value="ECO:0007669"/>
    <property type="project" value="UniProtKB-KW"/>
</dbReference>
<gene>
    <name evidence="8" type="ORF">MTR67_018785</name>
</gene>
<dbReference type="Pfam" id="PF17917">
    <property type="entry name" value="RT_RNaseH"/>
    <property type="match status" value="1"/>
</dbReference>
<evidence type="ECO:0000256" key="3">
    <source>
        <dbReference type="ARBA" id="ARBA00022722"/>
    </source>
</evidence>
<evidence type="ECO:0000259" key="7">
    <source>
        <dbReference type="Pfam" id="PF17917"/>
    </source>
</evidence>
<dbReference type="AlphaFoldDB" id="A0AAF0QMZ0"/>
<keyword evidence="6" id="KW-0695">RNA-directed DNA polymerase</keyword>
<accession>A0AAF0QMZ0</accession>
<dbReference type="GO" id="GO:0004519">
    <property type="term" value="F:endonuclease activity"/>
    <property type="evidence" value="ECO:0007669"/>
    <property type="project" value="UniProtKB-KW"/>
</dbReference>
<reference evidence="8" key="1">
    <citation type="submission" date="2023-08" db="EMBL/GenBank/DDBJ databases">
        <title>A de novo genome assembly of Solanum verrucosum Schlechtendal, a Mexican diploid species geographically isolated from the other diploid A-genome species in potato relatives.</title>
        <authorList>
            <person name="Hosaka K."/>
        </authorList>
    </citation>
    <scope>NUCLEOTIDE SEQUENCE</scope>
    <source>
        <tissue evidence="8">Young leaves</tissue>
    </source>
</reference>
<dbReference type="InterPro" id="IPR043502">
    <property type="entry name" value="DNA/RNA_pol_sf"/>
</dbReference>
<dbReference type="SUPFAM" id="SSF56672">
    <property type="entry name" value="DNA/RNA polymerases"/>
    <property type="match status" value="1"/>
</dbReference>
<evidence type="ECO:0000256" key="6">
    <source>
        <dbReference type="ARBA" id="ARBA00022918"/>
    </source>
</evidence>
<evidence type="ECO:0000256" key="2">
    <source>
        <dbReference type="ARBA" id="ARBA00022695"/>
    </source>
</evidence>
<keyword evidence="2" id="KW-0548">Nucleotidyltransferase</keyword>
<proteinExistence type="predicted"/>
<keyword evidence="1" id="KW-0808">Transferase</keyword>
<dbReference type="EMBL" id="CP133615">
    <property type="protein sequence ID" value="WMV25400.1"/>
    <property type="molecule type" value="Genomic_DNA"/>
</dbReference>
<keyword evidence="5" id="KW-0378">Hydrolase</keyword>
<dbReference type="PANTHER" id="PTHR34072">
    <property type="entry name" value="ENZYMATIC POLYPROTEIN-RELATED"/>
    <property type="match status" value="1"/>
</dbReference>
<evidence type="ECO:0000256" key="1">
    <source>
        <dbReference type="ARBA" id="ARBA00022679"/>
    </source>
</evidence>
<dbReference type="CDD" id="cd09274">
    <property type="entry name" value="RNase_HI_RT_Ty3"/>
    <property type="match status" value="1"/>
</dbReference>
<keyword evidence="4" id="KW-0255">Endonuclease</keyword>
<protein>
    <recommendedName>
        <fullName evidence="7">Reverse transcriptase RNase H-like domain-containing protein</fullName>
    </recommendedName>
</protein>